<dbReference type="CDD" id="cd08067">
    <property type="entry name" value="MPN_2A_DUB"/>
    <property type="match status" value="1"/>
</dbReference>
<feature type="region of interest" description="Disordered" evidence="7">
    <location>
        <begin position="1"/>
        <end position="45"/>
    </location>
</feature>
<evidence type="ECO:0000256" key="3">
    <source>
        <dbReference type="ARBA" id="ARBA00022801"/>
    </source>
</evidence>
<keyword evidence="2" id="KW-0479">Metal-binding</keyword>
<dbReference type="GO" id="GO:0008237">
    <property type="term" value="F:metallopeptidase activity"/>
    <property type="evidence" value="ECO:0007669"/>
    <property type="project" value="UniProtKB-KW"/>
</dbReference>
<dbReference type="Proteomes" id="UP001634394">
    <property type="component" value="Unassembled WGS sequence"/>
</dbReference>
<dbReference type="PROSITE" id="PS50249">
    <property type="entry name" value="MPN"/>
    <property type="match status" value="1"/>
</dbReference>
<dbReference type="PANTHER" id="PTHR10410">
    <property type="entry name" value="EUKARYOTIC TRANSLATION INITIATION FACTOR 3 -RELATED"/>
    <property type="match status" value="1"/>
</dbReference>
<evidence type="ECO:0000256" key="7">
    <source>
        <dbReference type="SAM" id="MobiDB-lite"/>
    </source>
</evidence>
<dbReference type="AlphaFoldDB" id="A0ABD3UZF0"/>
<dbReference type="Pfam" id="PF01398">
    <property type="entry name" value="JAB"/>
    <property type="match status" value="1"/>
</dbReference>
<organism evidence="9 10">
    <name type="scientific">Sinanodonta woodiana</name>
    <name type="common">Chinese pond mussel</name>
    <name type="synonym">Anodonta woodiana</name>
    <dbReference type="NCBI Taxonomy" id="1069815"/>
    <lineage>
        <taxon>Eukaryota</taxon>
        <taxon>Metazoa</taxon>
        <taxon>Spiralia</taxon>
        <taxon>Lophotrochozoa</taxon>
        <taxon>Mollusca</taxon>
        <taxon>Bivalvia</taxon>
        <taxon>Autobranchia</taxon>
        <taxon>Heteroconchia</taxon>
        <taxon>Palaeoheterodonta</taxon>
        <taxon>Unionida</taxon>
        <taxon>Unionoidea</taxon>
        <taxon>Unionidae</taxon>
        <taxon>Unioninae</taxon>
        <taxon>Sinanodonta</taxon>
    </lineage>
</organism>
<dbReference type="InterPro" id="IPR037518">
    <property type="entry name" value="MPN"/>
</dbReference>
<reference evidence="9 10" key="1">
    <citation type="submission" date="2024-11" db="EMBL/GenBank/DDBJ databases">
        <title>Chromosome-level genome assembly of the freshwater bivalve Anodonta woodiana.</title>
        <authorList>
            <person name="Chen X."/>
        </authorList>
    </citation>
    <scope>NUCLEOTIDE SEQUENCE [LARGE SCALE GENOMIC DNA]</scope>
    <source>
        <strain evidence="9">MN2024</strain>
        <tissue evidence="9">Gills</tissue>
    </source>
</reference>
<name>A0ABD3UZF0_SINWO</name>
<dbReference type="GO" id="GO:0046872">
    <property type="term" value="F:metal ion binding"/>
    <property type="evidence" value="ECO:0007669"/>
    <property type="project" value="UniProtKB-KW"/>
</dbReference>
<evidence type="ECO:0000256" key="4">
    <source>
        <dbReference type="ARBA" id="ARBA00022833"/>
    </source>
</evidence>
<keyword evidence="5" id="KW-0482">Metalloprotease</keyword>
<dbReference type="EMBL" id="JBJQND010000014">
    <property type="protein sequence ID" value="KAL3854381.1"/>
    <property type="molecule type" value="Genomic_DNA"/>
</dbReference>
<feature type="domain" description="MPN" evidence="8">
    <location>
        <begin position="299"/>
        <end position="435"/>
    </location>
</feature>
<gene>
    <name evidence="9" type="ORF">ACJMK2_013652</name>
</gene>
<dbReference type="GO" id="GO:0006508">
    <property type="term" value="P:proteolysis"/>
    <property type="evidence" value="ECO:0007669"/>
    <property type="project" value="UniProtKB-KW"/>
</dbReference>
<evidence type="ECO:0000256" key="1">
    <source>
        <dbReference type="ARBA" id="ARBA00022670"/>
    </source>
</evidence>
<comment type="similarity">
    <text evidence="6">Belongs to the peptidase M67 family.</text>
</comment>
<accession>A0ABD3UZF0</accession>
<keyword evidence="1" id="KW-0645">Protease</keyword>
<comment type="caution">
    <text evidence="9">The sequence shown here is derived from an EMBL/GenBank/DDBJ whole genome shotgun (WGS) entry which is preliminary data.</text>
</comment>
<evidence type="ECO:0000259" key="8">
    <source>
        <dbReference type="PROSITE" id="PS50249"/>
    </source>
</evidence>
<dbReference type="Pfam" id="PF18755">
    <property type="entry name" value="RAMA"/>
    <property type="match status" value="1"/>
</dbReference>
<feature type="compositionally biased region" description="Acidic residues" evidence="7">
    <location>
        <begin position="17"/>
        <end position="36"/>
    </location>
</feature>
<dbReference type="SUPFAM" id="SSF102712">
    <property type="entry name" value="JAB1/MPN domain"/>
    <property type="match status" value="1"/>
</dbReference>
<feature type="region of interest" description="Disordered" evidence="7">
    <location>
        <begin position="148"/>
        <end position="194"/>
    </location>
</feature>
<dbReference type="Gene3D" id="3.40.140.10">
    <property type="entry name" value="Cytidine Deaminase, domain 2"/>
    <property type="match status" value="1"/>
</dbReference>
<dbReference type="FunFam" id="3.40.140.10:FF:000053">
    <property type="entry name" value="MPN domain-containing protein CG4751"/>
    <property type="match status" value="1"/>
</dbReference>
<dbReference type="InterPro" id="IPR040843">
    <property type="entry name" value="RAMA"/>
</dbReference>
<proteinExistence type="inferred from homology"/>
<feature type="compositionally biased region" description="Polar residues" evidence="7">
    <location>
        <begin position="151"/>
        <end position="165"/>
    </location>
</feature>
<keyword evidence="10" id="KW-1185">Reference proteome</keyword>
<evidence type="ECO:0000256" key="5">
    <source>
        <dbReference type="ARBA" id="ARBA00023049"/>
    </source>
</evidence>
<sequence length="528" mass="59190">MEEETSMTSNPEKDEKEETEDLEEESSDEEEDDESMDNMTPEKRARYAISGRGVTLSMLMKDNIINSGENLLSLEYLGQKFTADLLPNGKIKSIETDQVFSSPSSWAIFCKKLVNPAKKSGCGWASVKYKGKKLDAWKTLWQRQKRPHSPYVTQSISPASASSLTNEDETIDSHSEIHSTTSQAMDVSKMEESDGVTDGVLDLSTKPSETSTPVINGTKSASKTDVCYEGVQEEALNLSLKDTSKIKMIEPNSELNNNSRDRIPVKHASLPKRETNLDSNTLVQCEMFSNMSKLQPFSVSVTTNVLLLMDFHCHLTTSEVVGYLGGKWDPTTQHLSILQAFPCKCRLGDAQCAPVVEDEISQSMKRIGQTLVGWYHSHPYCQPEPSIKDVDCQMSYQLRMKGSGSTYLPSIGIIISPYNQSNNKTESALQMYMVMPPIEPVKSDYGIPMHLKFSKKQNASVSEELLSEMKNLADFYRGSPDWIKFQHSWQPSITFLDKLKTSLSNKLPEDQMENGTFLDFVGHLLLEK</sequence>
<evidence type="ECO:0000256" key="6">
    <source>
        <dbReference type="ARBA" id="ARBA00061577"/>
    </source>
</evidence>
<protein>
    <recommendedName>
        <fullName evidence="8">MPN domain-containing protein</fullName>
    </recommendedName>
</protein>
<evidence type="ECO:0000313" key="9">
    <source>
        <dbReference type="EMBL" id="KAL3854381.1"/>
    </source>
</evidence>
<keyword evidence="4" id="KW-0862">Zinc</keyword>
<keyword evidence="3" id="KW-0378">Hydrolase</keyword>
<dbReference type="InterPro" id="IPR050242">
    <property type="entry name" value="JAMM_MPN+_peptidase_M67A"/>
</dbReference>
<evidence type="ECO:0000256" key="2">
    <source>
        <dbReference type="ARBA" id="ARBA00022723"/>
    </source>
</evidence>
<feature type="compositionally biased region" description="Polar residues" evidence="7">
    <location>
        <begin position="1"/>
        <end position="10"/>
    </location>
</feature>
<evidence type="ECO:0000313" key="10">
    <source>
        <dbReference type="Proteomes" id="UP001634394"/>
    </source>
</evidence>
<dbReference type="InterPro" id="IPR000555">
    <property type="entry name" value="JAMM/MPN+_dom"/>
</dbReference>